<dbReference type="AlphaFoldDB" id="A0A3B0VZ09"/>
<evidence type="ECO:0000313" key="7">
    <source>
        <dbReference type="EMBL" id="VAW36604.1"/>
    </source>
</evidence>
<evidence type="ECO:0000256" key="1">
    <source>
        <dbReference type="ARBA" id="ARBA00000971"/>
    </source>
</evidence>
<accession>A0A3B0VZ09</accession>
<gene>
    <name evidence="7" type="ORF">MNBD_DELTA04-1099</name>
</gene>
<dbReference type="GO" id="GO:0003755">
    <property type="term" value="F:peptidyl-prolyl cis-trans isomerase activity"/>
    <property type="evidence" value="ECO:0007669"/>
    <property type="project" value="UniProtKB-KW"/>
</dbReference>
<dbReference type="PANTHER" id="PTHR47245:SF1">
    <property type="entry name" value="FOLDASE PROTEIN PRSA"/>
    <property type="match status" value="1"/>
</dbReference>
<organism evidence="7">
    <name type="scientific">hydrothermal vent metagenome</name>
    <dbReference type="NCBI Taxonomy" id="652676"/>
    <lineage>
        <taxon>unclassified sequences</taxon>
        <taxon>metagenomes</taxon>
        <taxon>ecological metagenomes</taxon>
    </lineage>
</organism>
<feature type="domain" description="PpiC" evidence="6">
    <location>
        <begin position="377"/>
        <end position="495"/>
    </location>
</feature>
<dbReference type="EMBL" id="UOEY01000025">
    <property type="protein sequence ID" value="VAW36604.1"/>
    <property type="molecule type" value="Genomic_DNA"/>
</dbReference>
<keyword evidence="3" id="KW-0732">Signal</keyword>
<dbReference type="EC" id="5.2.1.8" evidence="2"/>
<dbReference type="Gene3D" id="3.10.50.40">
    <property type="match status" value="1"/>
</dbReference>
<dbReference type="InterPro" id="IPR000297">
    <property type="entry name" value="PPIase_PpiC"/>
</dbReference>
<dbReference type="InterPro" id="IPR027304">
    <property type="entry name" value="Trigger_fact/SurA_dom_sf"/>
</dbReference>
<proteinExistence type="predicted"/>
<keyword evidence="5" id="KW-0413">Isomerase</keyword>
<protein>
    <recommendedName>
        <fullName evidence="2">peptidylprolyl isomerase</fullName>
        <ecNumber evidence="2">5.2.1.8</ecNumber>
    </recommendedName>
</protein>
<keyword evidence="4" id="KW-0697">Rotamase</keyword>
<dbReference type="InterPro" id="IPR050245">
    <property type="entry name" value="PrsA_foldase"/>
</dbReference>
<evidence type="ECO:0000256" key="5">
    <source>
        <dbReference type="ARBA" id="ARBA00023235"/>
    </source>
</evidence>
<sequence length="544" mass="62890">MYKIIRPLTLAAILFFVCISPLRASWLPWSSSTLVTVNGTEYSADDFSNWWKNWREKGMSIPETPAPYVDWLLLYRQGEKMHLYNTPAYRMKVMVFLKARSLMMLKYDEVDSKIKISRQELWQRYLKSYVPRWQVNVISFHNKQDADAAYKKLLAGTVTVEELHKQAGSKGGAIAVKSRWQRPDNTNIGWQKILLGLGKKGFSKPTSFRNGVLILQLLSTAGADKKDFAKFREGISRKLWREKEGVYTNRLLQRLWKKYHVQVNRKLLKKLDVNTPVAALPAENIITMDEGSVSVKEFMQKLRAQRRFRREYGFKDAAFRYKEQVLDGIISQTLTTRAGLDRHYEKKPPFDKIFQFYTRHRLVMALEKQVFLPQVKVSAAEIKTFYNKNIREFSRPASFRLALIKGSRQEMKALWVETMAGGDFMTLARGKVPHGASLVHTFTEDDMDSGIKTAVAGLATKGDVSQVFALQGQYALVQLLDHRPADTLPLERVKDFIARQLKQDKLKAVRAGYLKKLRAASVIQVNDRVWQGLRQELRRKDEKK</sequence>
<dbReference type="InterPro" id="IPR046357">
    <property type="entry name" value="PPIase_dom_sf"/>
</dbReference>
<reference evidence="7" key="1">
    <citation type="submission" date="2018-06" db="EMBL/GenBank/DDBJ databases">
        <authorList>
            <person name="Zhirakovskaya E."/>
        </authorList>
    </citation>
    <scope>NUCLEOTIDE SEQUENCE</scope>
</reference>
<evidence type="ECO:0000256" key="3">
    <source>
        <dbReference type="ARBA" id="ARBA00022729"/>
    </source>
</evidence>
<evidence type="ECO:0000256" key="4">
    <source>
        <dbReference type="ARBA" id="ARBA00023110"/>
    </source>
</evidence>
<evidence type="ECO:0000259" key="6">
    <source>
        <dbReference type="Pfam" id="PF13145"/>
    </source>
</evidence>
<dbReference type="PANTHER" id="PTHR47245">
    <property type="entry name" value="PEPTIDYLPROLYL ISOMERASE"/>
    <property type="match status" value="1"/>
</dbReference>
<evidence type="ECO:0000256" key="2">
    <source>
        <dbReference type="ARBA" id="ARBA00013194"/>
    </source>
</evidence>
<name>A0A3B0VZ09_9ZZZZ</name>
<comment type="catalytic activity">
    <reaction evidence="1">
        <text>[protein]-peptidylproline (omega=180) = [protein]-peptidylproline (omega=0)</text>
        <dbReference type="Rhea" id="RHEA:16237"/>
        <dbReference type="Rhea" id="RHEA-COMP:10747"/>
        <dbReference type="Rhea" id="RHEA-COMP:10748"/>
        <dbReference type="ChEBI" id="CHEBI:83833"/>
        <dbReference type="ChEBI" id="CHEBI:83834"/>
        <dbReference type="EC" id="5.2.1.8"/>
    </reaction>
</comment>
<dbReference type="Pfam" id="PF13145">
    <property type="entry name" value="Rotamase_2"/>
    <property type="match status" value="1"/>
</dbReference>
<dbReference type="Gene3D" id="1.10.4030.10">
    <property type="entry name" value="Porin chaperone SurA, peptide-binding domain"/>
    <property type="match status" value="1"/>
</dbReference>
<dbReference type="SUPFAM" id="SSF109998">
    <property type="entry name" value="Triger factor/SurA peptide-binding domain-like"/>
    <property type="match status" value="1"/>
</dbReference>